<dbReference type="GO" id="GO:0042981">
    <property type="term" value="P:regulation of apoptotic process"/>
    <property type="evidence" value="ECO:0007669"/>
    <property type="project" value="InterPro"/>
</dbReference>
<dbReference type="CDD" id="cd01671">
    <property type="entry name" value="CARD"/>
    <property type="match status" value="1"/>
</dbReference>
<accession>A0A914VA95</accession>
<dbReference type="InterPro" id="IPR011029">
    <property type="entry name" value="DEATH-like_dom_sf"/>
</dbReference>
<feature type="region of interest" description="Disordered" evidence="1">
    <location>
        <begin position="167"/>
        <end position="224"/>
    </location>
</feature>
<dbReference type="PROSITE" id="PS50209">
    <property type="entry name" value="CARD"/>
    <property type="match status" value="1"/>
</dbReference>
<keyword evidence="3" id="KW-1185">Reference proteome</keyword>
<dbReference type="GO" id="GO:0002020">
    <property type="term" value="F:protease binding"/>
    <property type="evidence" value="ECO:0007669"/>
    <property type="project" value="InterPro"/>
</dbReference>
<sequence length="264" mass="28969">MPISGGQMAQNLRVGNVTPWRRHACTLWLNRMNNIGCESRQKAFRAALIGRIGAINADADPPLPSLHRPVIPSLMEKEHKDALERSLHDICQDLDAEEVLPYLRSKGIVKEGQAKEIMKITRKSTQNMELIDYIKGAGPSAFQDFISYLQSCNKEHLAEKILAHLPSSSSQHLKSPKTYTSVPQNNASSKNAELSKKQSNPPAAISKVNSTPVGSNQGPPSKGPDPYPVLCQFCKVELTSQAHADEHNKGRKHLNKKAAAEGAK</sequence>
<dbReference type="SMART" id="SM00114">
    <property type="entry name" value="CARD"/>
    <property type="match status" value="1"/>
</dbReference>
<dbReference type="GO" id="GO:0070513">
    <property type="term" value="F:death domain binding"/>
    <property type="evidence" value="ECO:0007669"/>
    <property type="project" value="InterPro"/>
</dbReference>
<dbReference type="Proteomes" id="UP000887566">
    <property type="component" value="Unplaced"/>
</dbReference>
<evidence type="ECO:0000313" key="3">
    <source>
        <dbReference type="Proteomes" id="UP000887566"/>
    </source>
</evidence>
<dbReference type="SUPFAM" id="SSF47986">
    <property type="entry name" value="DEATH domain"/>
    <property type="match status" value="1"/>
</dbReference>
<dbReference type="Gene3D" id="3.30.160.60">
    <property type="entry name" value="Classic Zinc Finger"/>
    <property type="match status" value="1"/>
</dbReference>
<dbReference type="InterPro" id="IPR013087">
    <property type="entry name" value="Znf_C2H2_type"/>
</dbReference>
<proteinExistence type="predicted"/>
<evidence type="ECO:0000256" key="1">
    <source>
        <dbReference type="SAM" id="MobiDB-lite"/>
    </source>
</evidence>
<dbReference type="InterPro" id="IPR036236">
    <property type="entry name" value="Znf_C2H2_sf"/>
</dbReference>
<dbReference type="PANTHER" id="PTHR15034:SF5">
    <property type="entry name" value="DEATH DOMAIN-CONTAINING PROTEIN CRADD"/>
    <property type="match status" value="1"/>
</dbReference>
<feature type="compositionally biased region" description="Polar residues" evidence="1">
    <location>
        <begin position="167"/>
        <end position="219"/>
    </location>
</feature>
<evidence type="ECO:0000313" key="4">
    <source>
        <dbReference type="WBParaSite" id="PSAMB.scaffold1734size28305.g14561.t1"/>
    </source>
</evidence>
<dbReference type="Gene3D" id="1.10.533.10">
    <property type="entry name" value="Death Domain, Fas"/>
    <property type="match status" value="1"/>
</dbReference>
<reference evidence="4" key="1">
    <citation type="submission" date="2022-11" db="UniProtKB">
        <authorList>
            <consortium name="WormBaseParasite"/>
        </authorList>
    </citation>
    <scope>IDENTIFICATION</scope>
</reference>
<feature type="region of interest" description="Disordered" evidence="1">
    <location>
        <begin position="243"/>
        <end position="264"/>
    </location>
</feature>
<dbReference type="PANTHER" id="PTHR15034">
    <property type="entry name" value="DEATH DOMAIN-CONTAINING PROTEIN CRADD"/>
    <property type="match status" value="1"/>
</dbReference>
<dbReference type="SUPFAM" id="SSF57667">
    <property type="entry name" value="beta-beta-alpha zinc fingers"/>
    <property type="match status" value="1"/>
</dbReference>
<dbReference type="InterPro" id="IPR037939">
    <property type="entry name" value="CRADD"/>
</dbReference>
<dbReference type="PROSITE" id="PS00028">
    <property type="entry name" value="ZINC_FINGER_C2H2_1"/>
    <property type="match status" value="1"/>
</dbReference>
<protein>
    <submittedName>
        <fullName evidence="4">CARD domain-containing protein</fullName>
    </submittedName>
</protein>
<evidence type="ECO:0000259" key="2">
    <source>
        <dbReference type="PROSITE" id="PS50209"/>
    </source>
</evidence>
<name>A0A914VA95_9BILA</name>
<organism evidence="3 4">
    <name type="scientific">Plectus sambesii</name>
    <dbReference type="NCBI Taxonomy" id="2011161"/>
    <lineage>
        <taxon>Eukaryota</taxon>
        <taxon>Metazoa</taxon>
        <taxon>Ecdysozoa</taxon>
        <taxon>Nematoda</taxon>
        <taxon>Chromadorea</taxon>
        <taxon>Plectida</taxon>
        <taxon>Plectina</taxon>
        <taxon>Plectoidea</taxon>
        <taxon>Plectidae</taxon>
        <taxon>Plectus</taxon>
    </lineage>
</organism>
<dbReference type="InterPro" id="IPR001315">
    <property type="entry name" value="CARD"/>
</dbReference>
<dbReference type="WBParaSite" id="PSAMB.scaffold1734size28305.g14561.t1">
    <property type="protein sequence ID" value="PSAMB.scaffold1734size28305.g14561.t1"/>
    <property type="gene ID" value="PSAMB.scaffold1734size28305.g14561"/>
</dbReference>
<dbReference type="Pfam" id="PF00619">
    <property type="entry name" value="CARD"/>
    <property type="match status" value="1"/>
</dbReference>
<dbReference type="AlphaFoldDB" id="A0A914VA95"/>
<feature type="domain" description="CARD" evidence="2">
    <location>
        <begin position="75"/>
        <end position="164"/>
    </location>
</feature>